<dbReference type="SUPFAM" id="SSF56672">
    <property type="entry name" value="DNA/RNA polymerases"/>
    <property type="match status" value="1"/>
</dbReference>
<evidence type="ECO:0000256" key="17">
    <source>
        <dbReference type="ARBA" id="ARBA00057054"/>
    </source>
</evidence>
<evidence type="ECO:0000256" key="2">
    <source>
        <dbReference type="ARBA" id="ARBA00004123"/>
    </source>
</evidence>
<comment type="function">
    <text evidence="17 19">DNA polymerase II participates in chromosomal DNA replication.</text>
</comment>
<dbReference type="Gene3D" id="3.90.1600.10">
    <property type="entry name" value="Palm domain of DNA polymerase"/>
    <property type="match status" value="1"/>
</dbReference>
<dbReference type="FunFam" id="1.10.287.690:FF:000005">
    <property type="entry name" value="DNA polymerase epsilon catalytic subunit"/>
    <property type="match status" value="1"/>
</dbReference>
<evidence type="ECO:0000256" key="16">
    <source>
        <dbReference type="ARBA" id="ARBA00049244"/>
    </source>
</evidence>
<keyword evidence="14 19" id="KW-0238">DNA-binding</keyword>
<dbReference type="EC" id="2.7.7.7" evidence="19"/>
<feature type="region of interest" description="Disordered" evidence="20">
    <location>
        <begin position="2300"/>
        <end position="2345"/>
    </location>
</feature>
<dbReference type="FunFam" id="3.30.420.10:FF:000010">
    <property type="entry name" value="DNA polymerase epsilon catalytic subunit"/>
    <property type="match status" value="1"/>
</dbReference>
<evidence type="ECO:0000256" key="10">
    <source>
        <dbReference type="ARBA" id="ARBA00022833"/>
    </source>
</evidence>
<dbReference type="Pfam" id="PF03104">
    <property type="entry name" value="DNA_pol_B_exo1"/>
    <property type="match status" value="1"/>
</dbReference>
<feature type="compositionally biased region" description="Basic and acidic residues" evidence="20">
    <location>
        <begin position="1223"/>
        <end position="1232"/>
    </location>
</feature>
<dbReference type="SMART" id="SM00486">
    <property type="entry name" value="POLBc"/>
    <property type="match status" value="1"/>
</dbReference>
<gene>
    <name evidence="22" type="ORF">H0H81_007874</name>
</gene>
<keyword evidence="9 19" id="KW-0863">Zinc-finger</keyword>
<evidence type="ECO:0000256" key="3">
    <source>
        <dbReference type="ARBA" id="ARBA00005755"/>
    </source>
</evidence>
<evidence type="ECO:0000256" key="19">
    <source>
        <dbReference type="RuleBase" id="RU365029"/>
    </source>
</evidence>
<dbReference type="Pfam" id="PF22634">
    <property type="entry name" value="POL2_thumb"/>
    <property type="match status" value="1"/>
</dbReference>
<dbReference type="GO" id="GO:0051539">
    <property type="term" value="F:4 iron, 4 sulfur cluster binding"/>
    <property type="evidence" value="ECO:0007669"/>
    <property type="project" value="UniProtKB-KW"/>
</dbReference>
<evidence type="ECO:0000256" key="14">
    <source>
        <dbReference type="ARBA" id="ARBA00023125"/>
    </source>
</evidence>
<dbReference type="InterPro" id="IPR012337">
    <property type="entry name" value="RNaseH-like_sf"/>
</dbReference>
<evidence type="ECO:0000256" key="15">
    <source>
        <dbReference type="ARBA" id="ARBA00023242"/>
    </source>
</evidence>
<dbReference type="CDD" id="cd05535">
    <property type="entry name" value="POLBc_epsilon"/>
    <property type="match status" value="1"/>
</dbReference>
<feature type="compositionally biased region" description="Low complexity" evidence="20">
    <location>
        <begin position="2331"/>
        <end position="2345"/>
    </location>
</feature>
<keyword evidence="10 19" id="KW-0862">Zinc</keyword>
<keyword evidence="4 19" id="KW-0004">4Fe-4S</keyword>
<organism evidence="22 23">
    <name type="scientific">Sphagnurus paluster</name>
    <dbReference type="NCBI Taxonomy" id="117069"/>
    <lineage>
        <taxon>Eukaryota</taxon>
        <taxon>Fungi</taxon>
        <taxon>Dikarya</taxon>
        <taxon>Basidiomycota</taxon>
        <taxon>Agaricomycotina</taxon>
        <taxon>Agaricomycetes</taxon>
        <taxon>Agaricomycetidae</taxon>
        <taxon>Agaricales</taxon>
        <taxon>Tricholomatineae</taxon>
        <taxon>Lyophyllaceae</taxon>
        <taxon>Sphagnurus</taxon>
    </lineage>
</organism>
<dbReference type="Pfam" id="PF08490">
    <property type="entry name" value="DUF1744"/>
    <property type="match status" value="1"/>
</dbReference>
<keyword evidence="5 19" id="KW-0808">Transferase</keyword>
<evidence type="ECO:0000256" key="20">
    <source>
        <dbReference type="SAM" id="MobiDB-lite"/>
    </source>
</evidence>
<comment type="cofactor">
    <cofactor evidence="1 19">
        <name>[4Fe-4S] cluster</name>
        <dbReference type="ChEBI" id="CHEBI:49883"/>
    </cofactor>
</comment>
<dbReference type="InterPro" id="IPR006133">
    <property type="entry name" value="DNA-dir_DNA_pol_B_exonuc"/>
</dbReference>
<dbReference type="InterPro" id="IPR006172">
    <property type="entry name" value="DNA-dir_DNA_pol_B"/>
</dbReference>
<dbReference type="GO" id="GO:0006272">
    <property type="term" value="P:leading strand elongation"/>
    <property type="evidence" value="ECO:0007669"/>
    <property type="project" value="TreeGrafter"/>
</dbReference>
<dbReference type="SUPFAM" id="SSF53098">
    <property type="entry name" value="Ribonuclease H-like"/>
    <property type="match status" value="1"/>
</dbReference>
<dbReference type="InterPro" id="IPR054475">
    <property type="entry name" value="Znf-DPOE"/>
</dbReference>
<dbReference type="GO" id="GO:0008622">
    <property type="term" value="C:epsilon DNA polymerase complex"/>
    <property type="evidence" value="ECO:0007669"/>
    <property type="project" value="InterPro"/>
</dbReference>
<keyword evidence="12 19" id="KW-0408">Iron</keyword>
<protein>
    <recommendedName>
        <fullName evidence="19">DNA polymerase epsilon catalytic subunit</fullName>
        <ecNumber evidence="19">2.7.7.7</ecNumber>
    </recommendedName>
</protein>
<evidence type="ECO:0000256" key="18">
    <source>
        <dbReference type="ARBA" id="ARBA00065544"/>
    </source>
</evidence>
<evidence type="ECO:0000256" key="9">
    <source>
        <dbReference type="ARBA" id="ARBA00022771"/>
    </source>
</evidence>
<keyword evidence="13 19" id="KW-0411">Iron-sulfur</keyword>
<dbReference type="GO" id="GO:0045004">
    <property type="term" value="P:DNA replication proofreading"/>
    <property type="evidence" value="ECO:0007669"/>
    <property type="project" value="TreeGrafter"/>
</dbReference>
<comment type="similarity">
    <text evidence="3 19">Belongs to the DNA polymerase type-B family.</text>
</comment>
<reference evidence="22" key="2">
    <citation type="submission" date="2021-10" db="EMBL/GenBank/DDBJ databases">
        <title>Phylogenomics reveals ancestral predisposition of the termite-cultivated fungus Termitomyces towards a domesticated lifestyle.</title>
        <authorList>
            <person name="Auxier B."/>
            <person name="Grum-Grzhimaylo A."/>
            <person name="Cardenas M.E."/>
            <person name="Lodge J.D."/>
            <person name="Laessoe T."/>
            <person name="Pedersen O."/>
            <person name="Smith M.E."/>
            <person name="Kuyper T.W."/>
            <person name="Franco-Molano E.A."/>
            <person name="Baroni T.J."/>
            <person name="Aanen D.K."/>
        </authorList>
    </citation>
    <scope>NUCLEOTIDE SEQUENCE</scope>
    <source>
        <strain evidence="22">D49</strain>
    </source>
</reference>
<keyword evidence="8 19" id="KW-0479">Metal-binding</keyword>
<sequence>MARGRGTFGLSSTRGGDRGRGSYRGRAASWRGGRGRGRGAKSGEPGPKREDDGTMLAERFERAALGDEVDEKLGFPRLQEGAKKEGWLVNMHPVLMKDPDYASGKSAVDFYFIEDDGGMFKCTLQYEPYFYIGCKSGTETMIEEWLNKKYEGLIYRIVRERKEDLKLPNHLMGHRRLYLQLNFRNITDLLNVRRDLLPLALANSAKRDAVDAYAEVISATGGASMGIEVEDDSWGAEASSTSNMKGSRDRDPRECIIDVREYDVPYYLRVAIDNDIRVGLWYAVTFFAGQPSFLQLKEKVKRADPVVMAYDIETTKAPLKFPDQAIDQVMMISYMVDGQGYLITNREIVSEDIDDFEYTPKEGYEGPFIVFNEPDEAAVIKRFFSHIQDVKPTVMATFNGDFFDFPFLDARAKVNGIDMFLETGFAKDSEDEYKSRTCVHMDCFRWVKRDSYLPQGSQGLKAVTKAKLGYDPTELDPELMTPYAIEQPQVLAQYSVSDAVATYYLYMKYVNPFIFSLCNIIPLNPDEVLRKGSGTLCETLLMVEAYRAQIIMPNRHEDAYGNMYDGHLLASETYVGGHVEALEAGVFRSDIATEFKIVPSAVQQLIDDLDAALKFCIIEESKSSLEQVTNYDEVKAEITTALELMRDNPKRTDNPLIYHLDVAAMYPNIMLSNRLQPDSMVDESVCAVCDYNRPGKTCDRRLNWAWRGEFFPAHRDEYNMIKHALNQETFPSKRPGGPQRRFPDLSEAEQTALLHKRLGDYSRKVYKKTKDTRVETREAIVCQRENPFYVDTVRTFRDRRYEYKGLHKTWKKNLDNIQAQGGSITEVDEAKKMIVIYDSLQLAHKCILNSFYGYVMRKGARWHSMEMAGITCLTGATIIQMARALVEQIGRPLELDTDGIWCMLPGVFPENFKFKLENGKSIAFSYPCTMLNHLVHDQFTNHQYHDLNPETGEYVIHSENSIFFELDGPYRAMILPSSKEEDKLLKKRYAVFNEDGSLAELKGFEVKRRGELQLIKIFQSQIFEKFLLGTTTQECYTAVAEVADQWLDVLFSKAESLGDDELVELIAENRSMSKTLAEYGGQKSTSISTAKRLAEFLGDQMVKDKGLACKFIISAKPIGAPVTERAVPVAIFSAEESVKRTYLRKWLKDSSLINFELRSILDWQYYIERLGSVIQKLITIPAAMQKVSNPVPRIRHPDWLHRRVAGAIDKFKQNKVTDFFSRATEDSNRQVDPDSMDIEDLGSPSPEPQGFRPRIAVNRKRGARKETPEPESDLLPLPDPSVNYSAWIRAMRPRWKQKQDARYGGGTSSVMPAMFRTGATKVRINHRWDIVQIRPSKIPGRFILWLSVDSELVSVPLRIPREFYIHLKQPAKDDFFKPEYYSVEEVTRILPHDLPCKHLYKLSVREDVYRDIQEHFIDLVNDAGVDGAFEQQVPLMVRGLLKLGKTCVSDEPGLTLNRAQHTGFDLSQLGRAGTGSSRQTYLDGGKTGKYILLYHGCTANASLHVFATFLPTGPVKLHIVDPATRRQPISRLQEIYAELLQKRNQTYGKCNSVVYPDAREFTTTYHGNDVTALKAVSRELGLMEDKSFTVVISSPKDQSYLDRLVPKLAKFPILSMSKAKGPHSLDVFPWTSHVAHKMLGRYLAMGTWVDRLVSLADYYDIPIGHVEGDQPLFVSDISFGRRLVDQDIVLWWSTTENPDLGGIENDQRPTEEFPKTEFISPGAYANVCLEVIVRNLAVNSVLQSVMVNELEGSGGATAFDSVSHTLDEYKNGEQPRDLTLGESNVSTLMFNSLRSMVKTWLLDKIRNNFDSPATLAIDHFWRWISSSASNMYDPSLHRFVHGLMRKTFIQLLAEFKRLGSHVVYADFSRILLATSKPPGTAHAYATYITTAVTANELFQHIYLNTDRFYDFLLFMDQANMGGIVCEDPLALEPPDELALEMRWNIQEFLPPAIQNDFYNVVQFFIVELFKIKQRTNGASRVPLRAVPNGAPDLTQGDVGKTKEMEAVLEFITRRLTRKMLKVVGNVAERYRNSVMDAEPEEDFAFPVKPGSHLHMTNPPLELVKFACAAFLLARDHQVEIGLLKRTLLDLINVREFATEAMFRNPCEPLKLPNVPCRHCDALRDFDFCRDPELAPNNLEVSPRWLCANCGGEYDRTAIEFTLMQMVSTIERNFAQQDLRCSKCQQIRADNVSMYCHCSGTQVLTISKADMRRKLRTIVNVAMVHNLGRLKERSQFVLSHCHFSYKALHLTAKFVERWLPHAKYVLSAKKSKARFNSNSVRDVKRATTVGTIAKALTGNPTNAPAWFPKPARTNPGVQAQARAPNPSGMTSTANAATATNTREISS</sequence>
<dbReference type="Pfam" id="PF22912">
    <property type="entry name" value="zf-DPOE"/>
    <property type="match status" value="1"/>
</dbReference>
<evidence type="ECO:0000256" key="7">
    <source>
        <dbReference type="ARBA" id="ARBA00022705"/>
    </source>
</evidence>
<feature type="region of interest" description="Disordered" evidence="20">
    <location>
        <begin position="1"/>
        <end position="53"/>
    </location>
</feature>
<dbReference type="InterPro" id="IPR042087">
    <property type="entry name" value="DNA_pol_B_thumb"/>
</dbReference>
<comment type="catalytic activity">
    <reaction evidence="16 19">
        <text>DNA(n) + a 2'-deoxyribonucleoside 5'-triphosphate = DNA(n+1) + diphosphate</text>
        <dbReference type="Rhea" id="RHEA:22508"/>
        <dbReference type="Rhea" id="RHEA-COMP:17339"/>
        <dbReference type="Rhea" id="RHEA-COMP:17340"/>
        <dbReference type="ChEBI" id="CHEBI:33019"/>
        <dbReference type="ChEBI" id="CHEBI:61560"/>
        <dbReference type="ChEBI" id="CHEBI:173112"/>
        <dbReference type="EC" id="2.7.7.7"/>
    </reaction>
</comment>
<keyword evidence="11 19" id="KW-0239">DNA-directed DNA polymerase</keyword>
<dbReference type="GO" id="GO:0006287">
    <property type="term" value="P:base-excision repair, gap-filling"/>
    <property type="evidence" value="ECO:0007669"/>
    <property type="project" value="TreeGrafter"/>
</dbReference>
<keyword evidence="15 19" id="KW-0539">Nucleus</keyword>
<name>A0A9P7K4E6_9AGAR</name>
<evidence type="ECO:0000256" key="8">
    <source>
        <dbReference type="ARBA" id="ARBA00022723"/>
    </source>
</evidence>
<accession>A0A9P7K4E6</accession>
<evidence type="ECO:0000256" key="5">
    <source>
        <dbReference type="ARBA" id="ARBA00022679"/>
    </source>
</evidence>
<comment type="subcellular location">
    <subcellularLocation>
        <location evidence="2 19">Nucleus</location>
    </subcellularLocation>
</comment>
<evidence type="ECO:0000259" key="21">
    <source>
        <dbReference type="SMART" id="SM01159"/>
    </source>
</evidence>
<dbReference type="GO" id="GO:0003887">
    <property type="term" value="F:DNA-directed DNA polymerase activity"/>
    <property type="evidence" value="ECO:0007669"/>
    <property type="project" value="UniProtKB-KW"/>
</dbReference>
<dbReference type="FunFam" id="3.90.1600.10:FF:000006">
    <property type="entry name" value="DNA polymerase epsilon catalytic subunit"/>
    <property type="match status" value="1"/>
</dbReference>
<keyword evidence="7 19" id="KW-0235">DNA replication</keyword>
<dbReference type="InterPro" id="IPR055191">
    <property type="entry name" value="POL2_thumb"/>
</dbReference>
<evidence type="ECO:0000256" key="13">
    <source>
        <dbReference type="ARBA" id="ARBA00023014"/>
    </source>
</evidence>
<evidence type="ECO:0000256" key="6">
    <source>
        <dbReference type="ARBA" id="ARBA00022695"/>
    </source>
</evidence>
<evidence type="ECO:0000256" key="12">
    <source>
        <dbReference type="ARBA" id="ARBA00023004"/>
    </source>
</evidence>
<evidence type="ECO:0000256" key="4">
    <source>
        <dbReference type="ARBA" id="ARBA00022485"/>
    </source>
</evidence>
<dbReference type="SMART" id="SM01159">
    <property type="entry name" value="DUF1744"/>
    <property type="match status" value="1"/>
</dbReference>
<feature type="domain" description="DNA polymerase epsilon catalytic subunit A C-terminal" evidence="21">
    <location>
        <begin position="1531"/>
        <end position="1923"/>
    </location>
</feature>
<dbReference type="OrthoDB" id="10060449at2759"/>
<dbReference type="InterPro" id="IPR029703">
    <property type="entry name" value="POL2"/>
</dbReference>
<dbReference type="FunFam" id="1.10.132.60:FF:000002">
    <property type="entry name" value="DNA polymerase epsilon catalytic subunit"/>
    <property type="match status" value="1"/>
</dbReference>
<dbReference type="EMBL" id="JABCKI010005927">
    <property type="protein sequence ID" value="KAG5636478.1"/>
    <property type="molecule type" value="Genomic_DNA"/>
</dbReference>
<dbReference type="GO" id="GO:0000166">
    <property type="term" value="F:nucleotide binding"/>
    <property type="evidence" value="ECO:0007669"/>
    <property type="project" value="InterPro"/>
</dbReference>
<evidence type="ECO:0000256" key="1">
    <source>
        <dbReference type="ARBA" id="ARBA00001966"/>
    </source>
</evidence>
<dbReference type="GO" id="GO:0003677">
    <property type="term" value="F:DNA binding"/>
    <property type="evidence" value="ECO:0007669"/>
    <property type="project" value="UniProtKB-KW"/>
</dbReference>
<dbReference type="Pfam" id="PF23250">
    <property type="entry name" value="zf_DPOE_2"/>
    <property type="match status" value="1"/>
</dbReference>
<proteinExistence type="inferred from homology"/>
<dbReference type="CDD" id="cd05779">
    <property type="entry name" value="DNA_polB_epsilon_exo"/>
    <property type="match status" value="1"/>
</dbReference>
<dbReference type="PANTHER" id="PTHR10670:SF0">
    <property type="entry name" value="DNA POLYMERASE EPSILON CATALYTIC SUBUNIT A"/>
    <property type="match status" value="1"/>
</dbReference>
<feature type="region of interest" description="Disordered" evidence="20">
    <location>
        <begin position="1222"/>
        <end position="1276"/>
    </location>
</feature>
<dbReference type="Gene3D" id="1.10.132.60">
    <property type="entry name" value="DNA polymerase family B, C-terminal domain"/>
    <property type="match status" value="1"/>
</dbReference>
<keyword evidence="6 19" id="KW-0548">Nucleotidyltransferase</keyword>
<reference evidence="22" key="1">
    <citation type="submission" date="2021-02" db="EMBL/GenBank/DDBJ databases">
        <authorList>
            <person name="Nieuwenhuis M."/>
            <person name="Van De Peppel L.J.J."/>
        </authorList>
    </citation>
    <scope>NUCLEOTIDE SEQUENCE</scope>
    <source>
        <strain evidence="22">D49</strain>
    </source>
</reference>
<dbReference type="GO" id="GO:0006297">
    <property type="term" value="P:nucleotide-excision repair, DNA gap filling"/>
    <property type="evidence" value="ECO:0007669"/>
    <property type="project" value="TreeGrafter"/>
</dbReference>
<dbReference type="GO" id="GO:0008310">
    <property type="term" value="F:single-stranded DNA 3'-5' DNA exonuclease activity"/>
    <property type="evidence" value="ECO:0007669"/>
    <property type="project" value="TreeGrafter"/>
</dbReference>
<dbReference type="InterPro" id="IPR023211">
    <property type="entry name" value="DNA_pol_palm_dom_sf"/>
</dbReference>
<dbReference type="Gene3D" id="3.30.342.10">
    <property type="entry name" value="DNA Polymerase, chain B, domain 1"/>
    <property type="match status" value="1"/>
</dbReference>
<dbReference type="InterPro" id="IPR036397">
    <property type="entry name" value="RNaseH_sf"/>
</dbReference>
<dbReference type="PANTHER" id="PTHR10670">
    <property type="entry name" value="DNA POLYMERASE EPSILON CATALYTIC SUBUNIT A"/>
    <property type="match status" value="1"/>
</dbReference>
<evidence type="ECO:0000256" key="11">
    <source>
        <dbReference type="ARBA" id="ARBA00022932"/>
    </source>
</evidence>
<comment type="caution">
    <text evidence="22">The sequence shown here is derived from an EMBL/GenBank/DDBJ whole genome shotgun (WGS) entry which is preliminary data.</text>
</comment>
<comment type="subunit">
    <text evidence="18">Heterotetramer. Consists of 4 subunits: POL2, DPB2, DPB3 and DPB4.</text>
</comment>
<evidence type="ECO:0000313" key="23">
    <source>
        <dbReference type="Proteomes" id="UP000717328"/>
    </source>
</evidence>
<dbReference type="Proteomes" id="UP000717328">
    <property type="component" value="Unassembled WGS sequence"/>
</dbReference>
<dbReference type="InterPro" id="IPR043502">
    <property type="entry name" value="DNA/RNA_pol_sf"/>
</dbReference>
<dbReference type="InterPro" id="IPR013697">
    <property type="entry name" value="DNA_pol_e_suA_C"/>
</dbReference>
<dbReference type="Gene3D" id="3.30.420.10">
    <property type="entry name" value="Ribonuclease H-like superfamily/Ribonuclease H"/>
    <property type="match status" value="1"/>
</dbReference>
<dbReference type="GO" id="GO:0008270">
    <property type="term" value="F:zinc ion binding"/>
    <property type="evidence" value="ECO:0007669"/>
    <property type="project" value="UniProtKB-KW"/>
</dbReference>
<keyword evidence="23" id="KW-1185">Reference proteome</keyword>
<evidence type="ECO:0000313" key="22">
    <source>
        <dbReference type="EMBL" id="KAG5636478.1"/>
    </source>
</evidence>
<dbReference type="GO" id="GO:0000278">
    <property type="term" value="P:mitotic cell cycle"/>
    <property type="evidence" value="ECO:0007669"/>
    <property type="project" value="TreeGrafter"/>
</dbReference>